<dbReference type="Proteomes" id="UP000664940">
    <property type="component" value="Unassembled WGS sequence"/>
</dbReference>
<evidence type="ECO:0000313" key="2">
    <source>
        <dbReference type="EMBL" id="KAF6130792.1"/>
    </source>
</evidence>
<organism evidence="2 3">
    <name type="scientific">Phyllostomus discolor</name>
    <name type="common">pale spear-nosed bat</name>
    <dbReference type="NCBI Taxonomy" id="89673"/>
    <lineage>
        <taxon>Eukaryota</taxon>
        <taxon>Metazoa</taxon>
        <taxon>Chordata</taxon>
        <taxon>Craniata</taxon>
        <taxon>Vertebrata</taxon>
        <taxon>Euteleostomi</taxon>
        <taxon>Mammalia</taxon>
        <taxon>Eutheria</taxon>
        <taxon>Laurasiatheria</taxon>
        <taxon>Chiroptera</taxon>
        <taxon>Yangochiroptera</taxon>
        <taxon>Phyllostomidae</taxon>
        <taxon>Phyllostominae</taxon>
        <taxon>Phyllostomus</taxon>
    </lineage>
</organism>
<dbReference type="AlphaFoldDB" id="A0A834EY52"/>
<protein>
    <submittedName>
        <fullName evidence="2">Uncharacterized protein</fullName>
    </submittedName>
</protein>
<name>A0A834EY52_9CHIR</name>
<evidence type="ECO:0000313" key="3">
    <source>
        <dbReference type="Proteomes" id="UP000664940"/>
    </source>
</evidence>
<feature type="region of interest" description="Disordered" evidence="1">
    <location>
        <begin position="1"/>
        <end position="34"/>
    </location>
</feature>
<evidence type="ECO:0000256" key="1">
    <source>
        <dbReference type="SAM" id="MobiDB-lite"/>
    </source>
</evidence>
<dbReference type="EMBL" id="JABVXQ010000001">
    <property type="protein sequence ID" value="KAF6130792.1"/>
    <property type="molecule type" value="Genomic_DNA"/>
</dbReference>
<sequence>MTPAPATVQPQLHERPARRTSQQGPNDPKLGEKMHRHFNPRRCISQHQMTRMPPLHLHLRSALVQATVSTPPARSLAPGPIPHAAHRASVTVTRACHHLASPCPFQPSQPPDHTLGRVLFCPNTLALFKTPLP</sequence>
<gene>
    <name evidence="2" type="ORF">HJG60_007770</name>
</gene>
<accession>A0A834EY52</accession>
<comment type="caution">
    <text evidence="2">The sequence shown here is derived from an EMBL/GenBank/DDBJ whole genome shotgun (WGS) entry which is preliminary data.</text>
</comment>
<reference evidence="2 3" key="1">
    <citation type="journal article" date="2020" name="Nature">
        <title>Six reference-quality genomes reveal evolution of bat adaptations.</title>
        <authorList>
            <person name="Jebb D."/>
            <person name="Huang Z."/>
            <person name="Pippel M."/>
            <person name="Hughes G.M."/>
            <person name="Lavrichenko K."/>
            <person name="Devanna P."/>
            <person name="Winkler S."/>
            <person name="Jermiin L.S."/>
            <person name="Skirmuntt E.C."/>
            <person name="Katzourakis A."/>
            <person name="Burkitt-Gray L."/>
            <person name="Ray D.A."/>
            <person name="Sullivan K.A.M."/>
            <person name="Roscito J.G."/>
            <person name="Kirilenko B.M."/>
            <person name="Davalos L.M."/>
            <person name="Corthals A.P."/>
            <person name="Power M.L."/>
            <person name="Jones G."/>
            <person name="Ransome R.D."/>
            <person name="Dechmann D.K.N."/>
            <person name="Locatelli A.G."/>
            <person name="Puechmaille S.J."/>
            <person name="Fedrigo O."/>
            <person name="Jarvis E.D."/>
            <person name="Hiller M."/>
            <person name="Vernes S.C."/>
            <person name="Myers E.W."/>
            <person name="Teeling E.C."/>
        </authorList>
    </citation>
    <scope>NUCLEOTIDE SEQUENCE [LARGE SCALE GENOMIC DNA]</scope>
    <source>
        <strain evidence="2">Bat1K_MPI-CBG_1</strain>
    </source>
</reference>
<proteinExistence type="predicted"/>